<reference evidence="1 2" key="1">
    <citation type="journal article" date="2018" name="Sci. Rep.">
        <title>Genomic signatures of local adaptation to the degree of environmental predictability in rotifers.</title>
        <authorList>
            <person name="Franch-Gras L."/>
            <person name="Hahn C."/>
            <person name="Garcia-Roger E.M."/>
            <person name="Carmona M.J."/>
            <person name="Serra M."/>
            <person name="Gomez A."/>
        </authorList>
    </citation>
    <scope>NUCLEOTIDE SEQUENCE [LARGE SCALE GENOMIC DNA]</scope>
    <source>
        <strain evidence="1">HYR1</strain>
    </source>
</reference>
<sequence>MAIVITVVLAATPNIWKIDFNPTKSAAIIFQKGTVLLRKTLFPLDGFEIPQTQNVEYLGLPIGNKKWKKVERNSSFYALGCTPKSACPNLVSFLYSMSQKKKQIKGKPEKNPQKIPKNNYYCYLTEKNMAQKL</sequence>
<keyword evidence="2" id="KW-1185">Reference proteome</keyword>
<accession>A0A3M7P449</accession>
<dbReference type="Proteomes" id="UP000276133">
    <property type="component" value="Unassembled WGS sequence"/>
</dbReference>
<dbReference type="EMBL" id="REGN01013549">
    <property type="protein sequence ID" value="RMZ93793.1"/>
    <property type="molecule type" value="Genomic_DNA"/>
</dbReference>
<gene>
    <name evidence="1" type="ORF">BpHYR1_028259</name>
</gene>
<evidence type="ECO:0000313" key="1">
    <source>
        <dbReference type="EMBL" id="RMZ93793.1"/>
    </source>
</evidence>
<evidence type="ECO:0000313" key="2">
    <source>
        <dbReference type="Proteomes" id="UP000276133"/>
    </source>
</evidence>
<protein>
    <submittedName>
        <fullName evidence="1">Uncharacterized protein</fullName>
    </submittedName>
</protein>
<comment type="caution">
    <text evidence="1">The sequence shown here is derived from an EMBL/GenBank/DDBJ whole genome shotgun (WGS) entry which is preliminary data.</text>
</comment>
<organism evidence="1 2">
    <name type="scientific">Brachionus plicatilis</name>
    <name type="common">Marine rotifer</name>
    <name type="synonym">Brachionus muelleri</name>
    <dbReference type="NCBI Taxonomy" id="10195"/>
    <lineage>
        <taxon>Eukaryota</taxon>
        <taxon>Metazoa</taxon>
        <taxon>Spiralia</taxon>
        <taxon>Gnathifera</taxon>
        <taxon>Rotifera</taxon>
        <taxon>Eurotatoria</taxon>
        <taxon>Monogononta</taxon>
        <taxon>Pseudotrocha</taxon>
        <taxon>Ploima</taxon>
        <taxon>Brachionidae</taxon>
        <taxon>Brachionus</taxon>
    </lineage>
</organism>
<proteinExistence type="predicted"/>
<dbReference type="AlphaFoldDB" id="A0A3M7P449"/>
<name>A0A3M7P449_BRAPC</name>